<keyword evidence="2" id="KW-1185">Reference proteome</keyword>
<comment type="caution">
    <text evidence="1">The sequence shown here is derived from an EMBL/GenBank/DDBJ whole genome shotgun (WGS) entry which is preliminary data.</text>
</comment>
<sequence length="60" mass="6756">MLVKLLLRNSAVKVLKERESRNMLKQRYNKAALCGDVLSGVCLYDVAKGDRTSNHGLYCL</sequence>
<evidence type="ECO:0000313" key="1">
    <source>
        <dbReference type="EMBL" id="KRZ25007.1"/>
    </source>
</evidence>
<name>A0A0V1IQD3_TRIPS</name>
<dbReference type="EMBL" id="JYDS01000109">
    <property type="protein sequence ID" value="KRZ25007.1"/>
    <property type="molecule type" value="Genomic_DNA"/>
</dbReference>
<dbReference type="Proteomes" id="UP000054805">
    <property type="component" value="Unassembled WGS sequence"/>
</dbReference>
<reference evidence="1 2" key="1">
    <citation type="submission" date="2015-01" db="EMBL/GenBank/DDBJ databases">
        <title>Evolution of Trichinella species and genotypes.</title>
        <authorList>
            <person name="Korhonen P.K."/>
            <person name="Edoardo P."/>
            <person name="Giuseppe L.R."/>
            <person name="Gasser R.B."/>
        </authorList>
    </citation>
    <scope>NUCLEOTIDE SEQUENCE [LARGE SCALE GENOMIC DNA]</scope>
    <source>
        <strain evidence="1">ISS588</strain>
    </source>
</reference>
<proteinExistence type="predicted"/>
<gene>
    <name evidence="1" type="ORF">T4B_4314</name>
</gene>
<protein>
    <submittedName>
        <fullName evidence="1">Uncharacterized protein</fullName>
    </submittedName>
</protein>
<accession>A0A0V1IQD3</accession>
<dbReference type="AlphaFoldDB" id="A0A0V1IQD3"/>
<organism evidence="1 2">
    <name type="scientific">Trichinella pseudospiralis</name>
    <name type="common">Parasitic roundworm</name>
    <dbReference type="NCBI Taxonomy" id="6337"/>
    <lineage>
        <taxon>Eukaryota</taxon>
        <taxon>Metazoa</taxon>
        <taxon>Ecdysozoa</taxon>
        <taxon>Nematoda</taxon>
        <taxon>Enoplea</taxon>
        <taxon>Dorylaimia</taxon>
        <taxon>Trichinellida</taxon>
        <taxon>Trichinellidae</taxon>
        <taxon>Trichinella</taxon>
    </lineage>
</organism>
<evidence type="ECO:0000313" key="2">
    <source>
        <dbReference type="Proteomes" id="UP000054805"/>
    </source>
</evidence>